<proteinExistence type="predicted"/>
<name>A0A392MSD3_9FABA</name>
<feature type="compositionally biased region" description="Basic and acidic residues" evidence="1">
    <location>
        <begin position="14"/>
        <end position="31"/>
    </location>
</feature>
<feature type="region of interest" description="Disordered" evidence="1">
    <location>
        <begin position="1"/>
        <end position="31"/>
    </location>
</feature>
<dbReference type="AlphaFoldDB" id="A0A392MSD3"/>
<accession>A0A392MSD3</accession>
<organism evidence="2 3">
    <name type="scientific">Trifolium medium</name>
    <dbReference type="NCBI Taxonomy" id="97028"/>
    <lineage>
        <taxon>Eukaryota</taxon>
        <taxon>Viridiplantae</taxon>
        <taxon>Streptophyta</taxon>
        <taxon>Embryophyta</taxon>
        <taxon>Tracheophyta</taxon>
        <taxon>Spermatophyta</taxon>
        <taxon>Magnoliopsida</taxon>
        <taxon>eudicotyledons</taxon>
        <taxon>Gunneridae</taxon>
        <taxon>Pentapetalae</taxon>
        <taxon>rosids</taxon>
        <taxon>fabids</taxon>
        <taxon>Fabales</taxon>
        <taxon>Fabaceae</taxon>
        <taxon>Papilionoideae</taxon>
        <taxon>50 kb inversion clade</taxon>
        <taxon>NPAAA clade</taxon>
        <taxon>Hologalegina</taxon>
        <taxon>IRL clade</taxon>
        <taxon>Trifolieae</taxon>
        <taxon>Trifolium</taxon>
    </lineage>
</organism>
<dbReference type="EMBL" id="LXQA010018145">
    <property type="protein sequence ID" value="MCH90361.1"/>
    <property type="molecule type" value="Genomic_DNA"/>
</dbReference>
<reference evidence="2 3" key="1">
    <citation type="journal article" date="2018" name="Front. Plant Sci.">
        <title>Red Clover (Trifolium pratense) and Zigzag Clover (T. medium) - A Picture of Genomic Similarities and Differences.</title>
        <authorList>
            <person name="Dluhosova J."/>
            <person name="Istvanek J."/>
            <person name="Nedelnik J."/>
            <person name="Repkova J."/>
        </authorList>
    </citation>
    <scope>NUCLEOTIDE SEQUENCE [LARGE SCALE GENOMIC DNA]</scope>
    <source>
        <strain evidence="3">cv. 10/8</strain>
        <tissue evidence="2">Leaf</tissue>
    </source>
</reference>
<evidence type="ECO:0000256" key="1">
    <source>
        <dbReference type="SAM" id="MobiDB-lite"/>
    </source>
</evidence>
<dbReference type="Proteomes" id="UP000265520">
    <property type="component" value="Unassembled WGS sequence"/>
</dbReference>
<gene>
    <name evidence="2" type="ORF">A2U01_0011275</name>
</gene>
<keyword evidence="3" id="KW-1185">Reference proteome</keyword>
<protein>
    <submittedName>
        <fullName evidence="2">Uncharacterized protein</fullName>
    </submittedName>
</protein>
<feature type="non-terminal residue" evidence="2">
    <location>
        <position position="1"/>
    </location>
</feature>
<comment type="caution">
    <text evidence="2">The sequence shown here is derived from an EMBL/GenBank/DDBJ whole genome shotgun (WGS) entry which is preliminary data.</text>
</comment>
<evidence type="ECO:0000313" key="2">
    <source>
        <dbReference type="EMBL" id="MCH90361.1"/>
    </source>
</evidence>
<evidence type="ECO:0000313" key="3">
    <source>
        <dbReference type="Proteomes" id="UP000265520"/>
    </source>
</evidence>
<sequence>HAAEVNPLASQPLEAEHYLCSDMQSNKESEL</sequence>